<accession>A0ACB9EW73</accession>
<organism evidence="1 2">
    <name type="scientific">Smallanthus sonchifolius</name>
    <dbReference type="NCBI Taxonomy" id="185202"/>
    <lineage>
        <taxon>Eukaryota</taxon>
        <taxon>Viridiplantae</taxon>
        <taxon>Streptophyta</taxon>
        <taxon>Embryophyta</taxon>
        <taxon>Tracheophyta</taxon>
        <taxon>Spermatophyta</taxon>
        <taxon>Magnoliopsida</taxon>
        <taxon>eudicotyledons</taxon>
        <taxon>Gunneridae</taxon>
        <taxon>Pentapetalae</taxon>
        <taxon>asterids</taxon>
        <taxon>campanulids</taxon>
        <taxon>Asterales</taxon>
        <taxon>Asteraceae</taxon>
        <taxon>Asteroideae</taxon>
        <taxon>Heliantheae alliance</taxon>
        <taxon>Millerieae</taxon>
        <taxon>Smallanthus</taxon>
    </lineage>
</organism>
<protein>
    <submittedName>
        <fullName evidence="1">Uncharacterized protein</fullName>
    </submittedName>
</protein>
<keyword evidence="2" id="KW-1185">Reference proteome</keyword>
<reference evidence="1 2" key="2">
    <citation type="journal article" date="2022" name="Mol. Ecol. Resour.">
        <title>The genomes of chicory, endive, great burdock and yacon provide insights into Asteraceae paleo-polyploidization history and plant inulin production.</title>
        <authorList>
            <person name="Fan W."/>
            <person name="Wang S."/>
            <person name="Wang H."/>
            <person name="Wang A."/>
            <person name="Jiang F."/>
            <person name="Liu H."/>
            <person name="Zhao H."/>
            <person name="Xu D."/>
            <person name="Zhang Y."/>
        </authorList>
    </citation>
    <scope>NUCLEOTIDE SEQUENCE [LARGE SCALE GENOMIC DNA]</scope>
    <source>
        <strain evidence="2">cv. Yunnan</strain>
        <tissue evidence="1">Leaves</tissue>
    </source>
</reference>
<gene>
    <name evidence="1" type="ORF">L1987_53112</name>
</gene>
<sequence length="73" mass="8228">MGRIDLTVEQKNVSATALEHEQEDAKKLGMEICFFFYNSVDFAACSRVHLCFEVFIQNCGVTPVSDYSFVSNP</sequence>
<dbReference type="EMBL" id="CM042034">
    <property type="protein sequence ID" value="KAI3762672.1"/>
    <property type="molecule type" value="Genomic_DNA"/>
</dbReference>
<comment type="caution">
    <text evidence="1">The sequence shown here is derived from an EMBL/GenBank/DDBJ whole genome shotgun (WGS) entry which is preliminary data.</text>
</comment>
<proteinExistence type="predicted"/>
<reference evidence="2" key="1">
    <citation type="journal article" date="2022" name="Mol. Ecol. Resour.">
        <title>The genomes of chicory, endive, great burdock and yacon provide insights into Asteraceae palaeo-polyploidization history and plant inulin production.</title>
        <authorList>
            <person name="Fan W."/>
            <person name="Wang S."/>
            <person name="Wang H."/>
            <person name="Wang A."/>
            <person name="Jiang F."/>
            <person name="Liu H."/>
            <person name="Zhao H."/>
            <person name="Xu D."/>
            <person name="Zhang Y."/>
        </authorList>
    </citation>
    <scope>NUCLEOTIDE SEQUENCE [LARGE SCALE GENOMIC DNA]</scope>
    <source>
        <strain evidence="2">cv. Yunnan</strain>
    </source>
</reference>
<name>A0ACB9EW73_9ASTR</name>
<dbReference type="Proteomes" id="UP001056120">
    <property type="component" value="Linkage Group LG17"/>
</dbReference>
<evidence type="ECO:0000313" key="1">
    <source>
        <dbReference type="EMBL" id="KAI3762672.1"/>
    </source>
</evidence>
<evidence type="ECO:0000313" key="2">
    <source>
        <dbReference type="Proteomes" id="UP001056120"/>
    </source>
</evidence>